<evidence type="ECO:0000256" key="1">
    <source>
        <dbReference type="ARBA" id="ARBA00009865"/>
    </source>
</evidence>
<evidence type="ECO:0000313" key="6">
    <source>
        <dbReference type="Proteomes" id="UP000077881"/>
    </source>
</evidence>
<dbReference type="PANTHER" id="PTHR35279">
    <property type="match status" value="1"/>
</dbReference>
<proteinExistence type="inferred from homology"/>
<dbReference type="Pfam" id="PF04616">
    <property type="entry name" value="Glyco_hydro_43"/>
    <property type="match status" value="1"/>
</dbReference>
<dbReference type="RefSeq" id="WP_064467559.1">
    <property type="nucleotide sequence ID" value="NZ_LDJR01000011.1"/>
</dbReference>
<protein>
    <recommendedName>
        <fullName evidence="7">Glycosyl hydrolase family 32 N-terminal domain-containing protein</fullName>
    </recommendedName>
</protein>
<dbReference type="SUPFAM" id="SSF75005">
    <property type="entry name" value="Arabinanase/levansucrase/invertase"/>
    <property type="match status" value="1"/>
</dbReference>
<dbReference type="Proteomes" id="UP000077881">
    <property type="component" value="Unassembled WGS sequence"/>
</dbReference>
<reference evidence="5" key="1">
    <citation type="submission" date="2015-05" db="EMBL/GenBank/DDBJ databases">
        <title>Comparison of genome.</title>
        <authorList>
            <person name="Zheng Z."/>
            <person name="Sun M."/>
        </authorList>
    </citation>
    <scope>NUCLEOTIDE SEQUENCE [LARGE SCALE GENOMIC DNA]</scope>
    <source>
        <strain evidence="5">G25-74</strain>
    </source>
</reference>
<gene>
    <name evidence="5" type="ORF">ABB05_01900</name>
</gene>
<name>A0A178A614_9BACI</name>
<dbReference type="EMBL" id="LDJR01000011">
    <property type="protein sequence ID" value="OAK75484.1"/>
    <property type="molecule type" value="Genomic_DNA"/>
</dbReference>
<dbReference type="GO" id="GO:0005975">
    <property type="term" value="P:carbohydrate metabolic process"/>
    <property type="evidence" value="ECO:0007669"/>
    <property type="project" value="InterPro"/>
</dbReference>
<comment type="caution">
    <text evidence="5">The sequence shown here is derived from an EMBL/GenBank/DDBJ whole genome shotgun (WGS) entry which is preliminary data.</text>
</comment>
<dbReference type="InterPro" id="IPR023296">
    <property type="entry name" value="Glyco_hydro_beta-prop_sf"/>
</dbReference>
<evidence type="ECO:0000313" key="5">
    <source>
        <dbReference type="EMBL" id="OAK75484.1"/>
    </source>
</evidence>
<dbReference type="STRING" id="217031.ABB05_01900"/>
<dbReference type="Gene3D" id="2.115.10.20">
    <property type="entry name" value="Glycosyl hydrolase domain, family 43"/>
    <property type="match status" value="2"/>
</dbReference>
<dbReference type="PATRIC" id="fig|217031.6.peg.409"/>
<keyword evidence="6" id="KW-1185">Reference proteome</keyword>
<keyword evidence="3 4" id="KW-0326">Glycosidase</keyword>
<sequence>MSFNLAKVGCQAGWEKYEHNPILGDESAFVFDMDVVRVDGRYRMYFSWRNHYSIAMVESEDGFQWGEPRIVLEPNPDSGWEDDVNRPAVVYKDGLYHMWYSGQTSGKFKDETWTDVYLEAAQAEAGTSYIGYATSKDGIGWERREQPVLKPTATWELQSLMCPSVLWDQEEAVFKMWYSGGGWFEPNAIGYATSQNGIDWEKPSTNPIFTNQVENLWERERVAGCHVFQQDGWYYMAYIGFEDLFKSRVCLARSRDGVTNWERHPNNPIISAGVPGAWDSESIYKPYLLYDQQQDRWLMWFNARSGTIERIGVAIHEGKDLGF</sequence>
<accession>A0A178A614</accession>
<evidence type="ECO:0000256" key="2">
    <source>
        <dbReference type="ARBA" id="ARBA00022801"/>
    </source>
</evidence>
<dbReference type="PANTHER" id="PTHR35279:SF4">
    <property type="entry name" value="GLYCOSYL HYDROLASE FAMILY 32 N-TERMINAL DOMAIN-CONTAINING PROTEIN"/>
    <property type="match status" value="1"/>
</dbReference>
<evidence type="ECO:0000256" key="4">
    <source>
        <dbReference type="RuleBase" id="RU361187"/>
    </source>
</evidence>
<dbReference type="OrthoDB" id="9799605at2"/>
<comment type="similarity">
    <text evidence="1 4">Belongs to the glycosyl hydrolase 43 family.</text>
</comment>
<evidence type="ECO:0008006" key="7">
    <source>
        <dbReference type="Google" id="ProtNLM"/>
    </source>
</evidence>
<keyword evidence="2 4" id="KW-0378">Hydrolase</keyword>
<organism evidence="5 6">
    <name type="scientific">Lederbergia galactosidilytica</name>
    <dbReference type="NCBI Taxonomy" id="217031"/>
    <lineage>
        <taxon>Bacteria</taxon>
        <taxon>Bacillati</taxon>
        <taxon>Bacillota</taxon>
        <taxon>Bacilli</taxon>
        <taxon>Bacillales</taxon>
        <taxon>Bacillaceae</taxon>
        <taxon>Lederbergia</taxon>
    </lineage>
</organism>
<dbReference type="InterPro" id="IPR006710">
    <property type="entry name" value="Glyco_hydro_43"/>
</dbReference>
<dbReference type="GO" id="GO:0004553">
    <property type="term" value="F:hydrolase activity, hydrolyzing O-glycosyl compounds"/>
    <property type="evidence" value="ECO:0007669"/>
    <property type="project" value="InterPro"/>
</dbReference>
<dbReference type="AlphaFoldDB" id="A0A178A614"/>
<evidence type="ECO:0000256" key="3">
    <source>
        <dbReference type="ARBA" id="ARBA00023295"/>
    </source>
</evidence>